<comment type="catalytic activity">
    <reaction evidence="3">
        <text>(6R)-10-formyltetrahydrofolate + H2O = (6S)-5,6,7,8-tetrahydrofolate + formate + H(+)</text>
        <dbReference type="Rhea" id="RHEA:19833"/>
        <dbReference type="ChEBI" id="CHEBI:15377"/>
        <dbReference type="ChEBI" id="CHEBI:15378"/>
        <dbReference type="ChEBI" id="CHEBI:15740"/>
        <dbReference type="ChEBI" id="CHEBI:57453"/>
        <dbReference type="ChEBI" id="CHEBI:195366"/>
        <dbReference type="EC" id="3.5.1.10"/>
    </reaction>
</comment>
<dbReference type="InterPro" id="IPR036477">
    <property type="entry name" value="Formyl_transf_N_sf"/>
</dbReference>
<dbReference type="GO" id="GO:0006189">
    <property type="term" value="P:'de novo' IMP biosynthetic process"/>
    <property type="evidence" value="ECO:0007669"/>
    <property type="project" value="UniProtKB-UniRule"/>
</dbReference>
<comment type="caution">
    <text evidence="6">The sequence shown here is derived from an EMBL/GenBank/DDBJ whole genome shotgun (WGS) entry which is preliminary data.</text>
</comment>
<dbReference type="SUPFAM" id="SSF55021">
    <property type="entry name" value="ACT-like"/>
    <property type="match status" value="1"/>
</dbReference>
<dbReference type="NCBIfam" id="NF004684">
    <property type="entry name" value="PRK06027.1"/>
    <property type="match status" value="1"/>
</dbReference>
<dbReference type="InterPro" id="IPR002376">
    <property type="entry name" value="Formyl_transf_N"/>
</dbReference>
<dbReference type="UniPathway" id="UPA00074">
    <property type="reaction ID" value="UER00170"/>
</dbReference>
<dbReference type="PANTHER" id="PTHR42706:SF1">
    <property type="entry name" value="FORMYLTETRAHYDROFOLATE DEFORMYLASE 2, MITOCHONDRIAL"/>
    <property type="match status" value="1"/>
</dbReference>
<dbReference type="Proteomes" id="UP000251213">
    <property type="component" value="Unassembled WGS sequence"/>
</dbReference>
<dbReference type="RefSeq" id="WP_113660287.1">
    <property type="nucleotide sequence ID" value="NZ_KZ845680.1"/>
</dbReference>
<evidence type="ECO:0000313" key="6">
    <source>
        <dbReference type="EMBL" id="RAL21309.1"/>
    </source>
</evidence>
<gene>
    <name evidence="3 6" type="primary">purU</name>
    <name evidence="6" type="ORF">DL897_16860</name>
</gene>
<evidence type="ECO:0000256" key="3">
    <source>
        <dbReference type="HAMAP-Rule" id="MF_01927"/>
    </source>
</evidence>
<sequence>MKQLIPHQVKKGEVGRLLVSCVDQPGITMGISRFLNEQGANLSNSEQYVVGDHFFLRVEFRFDDLSENIEELRKEFARIAEPFEMEWRMIPASRKHRMAIFVSKADHCLEDLLWRWRNKELDAEITMVVSNHLDLKPLVEPYGIPYYHIPVTKETREEAARKQAELLQAEKIDTIVLARYMQIIPNWMVKEYKNRMINIHHSFLPAFEGAKPYHRAYDRGVKLVGATAHYVTSELDKGPIIEQDVQRISHLDTVRDIVRIGKDTERLVLARAVRWHLNDRVWVTGNKTIVFSGT</sequence>
<evidence type="ECO:0000256" key="2">
    <source>
        <dbReference type="ARBA" id="ARBA00022801"/>
    </source>
</evidence>
<organism evidence="6 7">
    <name type="scientific">Thermoflavimicrobium daqui</name>
    <dbReference type="NCBI Taxonomy" id="2137476"/>
    <lineage>
        <taxon>Bacteria</taxon>
        <taxon>Bacillati</taxon>
        <taxon>Bacillota</taxon>
        <taxon>Bacilli</taxon>
        <taxon>Bacillales</taxon>
        <taxon>Thermoactinomycetaceae</taxon>
        <taxon>Thermoflavimicrobium</taxon>
    </lineage>
</organism>
<dbReference type="PANTHER" id="PTHR42706">
    <property type="entry name" value="FORMYLTETRAHYDROFOLATE DEFORMYLASE"/>
    <property type="match status" value="1"/>
</dbReference>
<dbReference type="GO" id="GO:0008864">
    <property type="term" value="F:formyltetrahydrofolate deformylase activity"/>
    <property type="evidence" value="ECO:0007669"/>
    <property type="project" value="UniProtKB-UniRule"/>
</dbReference>
<dbReference type="AlphaFoldDB" id="A0A364K0U1"/>
<dbReference type="InterPro" id="IPR045865">
    <property type="entry name" value="ACT-like_dom_sf"/>
</dbReference>
<dbReference type="NCBIfam" id="TIGR00655">
    <property type="entry name" value="PurU"/>
    <property type="match status" value="1"/>
</dbReference>
<reference evidence="6 7" key="2">
    <citation type="submission" date="2018-06" db="EMBL/GenBank/DDBJ databases">
        <authorList>
            <person name="Zhirakovskaya E."/>
        </authorList>
    </citation>
    <scope>NUCLEOTIDE SEQUENCE [LARGE SCALE GENOMIC DNA]</scope>
    <source>
        <strain evidence="6 7">FBKL4.011</strain>
    </source>
</reference>
<dbReference type="InterPro" id="IPR002912">
    <property type="entry name" value="ACT_dom"/>
</dbReference>
<dbReference type="PIRSF" id="PIRSF036480">
    <property type="entry name" value="FormyFH4_hydr"/>
    <property type="match status" value="1"/>
</dbReference>
<evidence type="ECO:0000259" key="5">
    <source>
        <dbReference type="PROSITE" id="PS51671"/>
    </source>
</evidence>
<dbReference type="GO" id="GO:0006730">
    <property type="term" value="P:one-carbon metabolic process"/>
    <property type="evidence" value="ECO:0007669"/>
    <property type="project" value="UniProtKB-KW"/>
</dbReference>
<keyword evidence="2 3" id="KW-0378">Hydrolase</keyword>
<comment type="similarity">
    <text evidence="3">Belongs to the PurU family.</text>
</comment>
<comment type="pathway">
    <text evidence="3">Purine metabolism; IMP biosynthesis via de novo pathway; formate from 10-formyl-5,6,7,8-tetrahydrofolate: step 1/1.</text>
</comment>
<dbReference type="EC" id="3.5.1.10" evidence="3 4"/>
<dbReference type="Pfam" id="PF00551">
    <property type="entry name" value="Formyl_trans_N"/>
    <property type="match status" value="1"/>
</dbReference>
<keyword evidence="1 3" id="KW-0554">One-carbon metabolism</keyword>
<dbReference type="InterPro" id="IPR004810">
    <property type="entry name" value="PurU"/>
</dbReference>
<dbReference type="EMBL" id="QJKK01000018">
    <property type="protein sequence ID" value="RAL21309.1"/>
    <property type="molecule type" value="Genomic_DNA"/>
</dbReference>
<dbReference type="SUPFAM" id="SSF53328">
    <property type="entry name" value="Formyltransferase"/>
    <property type="match status" value="1"/>
</dbReference>
<proteinExistence type="inferred from homology"/>
<keyword evidence="7" id="KW-1185">Reference proteome</keyword>
<dbReference type="Gene3D" id="3.30.70.260">
    <property type="match status" value="1"/>
</dbReference>
<dbReference type="PRINTS" id="PR01575">
    <property type="entry name" value="FFH4HYDRLASE"/>
</dbReference>
<dbReference type="Pfam" id="PF13740">
    <property type="entry name" value="ACT_6"/>
    <property type="match status" value="1"/>
</dbReference>
<accession>A0A364K0U1</accession>
<name>A0A364K0U1_9BACL</name>
<evidence type="ECO:0000256" key="4">
    <source>
        <dbReference type="NCBIfam" id="TIGR00655"/>
    </source>
</evidence>
<dbReference type="CDD" id="cd04875">
    <property type="entry name" value="ACT_F4HF-DF"/>
    <property type="match status" value="1"/>
</dbReference>
<comment type="function">
    <text evidence="3">Catalyzes the hydrolysis of 10-formyltetrahydrofolate (formyl-FH4) to formate and tetrahydrofolate (FH4).</text>
</comment>
<evidence type="ECO:0000313" key="7">
    <source>
        <dbReference type="Proteomes" id="UP000251213"/>
    </source>
</evidence>
<dbReference type="OrthoDB" id="9806170at2"/>
<protein>
    <recommendedName>
        <fullName evidence="3 4">Formyltetrahydrofolate deformylase</fullName>
        <ecNumber evidence="3 4">3.5.1.10</ecNumber>
    </recommendedName>
    <alternativeName>
        <fullName evidence="3">Formyl-FH(4) hydrolase</fullName>
    </alternativeName>
</protein>
<dbReference type="InterPro" id="IPR041729">
    <property type="entry name" value="Formyl-FH4-Hydrolase_C"/>
</dbReference>
<keyword evidence="3" id="KW-0658">Purine biosynthesis</keyword>
<feature type="domain" description="ACT" evidence="5">
    <location>
        <begin position="16"/>
        <end position="97"/>
    </location>
</feature>
<feature type="active site" evidence="3">
    <location>
        <position position="236"/>
    </location>
</feature>
<reference evidence="6 7" key="1">
    <citation type="submission" date="2018-06" db="EMBL/GenBank/DDBJ databases">
        <title>Thermoflavimicrobium daqus sp. nov., a thermophilic microbe isolated from Moutai-flavour Daqu.</title>
        <authorList>
            <person name="Wang X."/>
            <person name="Zhou H."/>
        </authorList>
    </citation>
    <scope>NUCLEOTIDE SEQUENCE [LARGE SCALE GENOMIC DNA]</scope>
    <source>
        <strain evidence="6 7">FBKL4.011</strain>
    </source>
</reference>
<dbReference type="Gene3D" id="3.40.50.170">
    <property type="entry name" value="Formyl transferase, N-terminal domain"/>
    <property type="match status" value="1"/>
</dbReference>
<evidence type="ECO:0000256" key="1">
    <source>
        <dbReference type="ARBA" id="ARBA00022563"/>
    </source>
</evidence>
<dbReference type="CDD" id="cd08648">
    <property type="entry name" value="FMT_core_Formyl-FH4-Hydrolase_C"/>
    <property type="match status" value="1"/>
</dbReference>
<dbReference type="PROSITE" id="PS51671">
    <property type="entry name" value="ACT"/>
    <property type="match status" value="1"/>
</dbReference>
<dbReference type="HAMAP" id="MF_01927">
    <property type="entry name" value="PurU"/>
    <property type="match status" value="1"/>
</dbReference>
<dbReference type="InterPro" id="IPR044074">
    <property type="entry name" value="PurU_ACT"/>
</dbReference>